<keyword evidence="3" id="KW-0732">Signal</keyword>
<dbReference type="Pfam" id="PF10350">
    <property type="entry name" value="DUF2428"/>
    <property type="match status" value="1"/>
</dbReference>
<feature type="domain" description="DUF2428" evidence="4">
    <location>
        <begin position="736"/>
        <end position="973"/>
    </location>
</feature>
<dbReference type="Proteomes" id="UP001652740">
    <property type="component" value="Unplaced"/>
</dbReference>
<dbReference type="InterPro" id="IPR019442">
    <property type="entry name" value="THADA/TRM732_DUF2428"/>
</dbReference>
<dbReference type="InterPro" id="IPR016024">
    <property type="entry name" value="ARM-type_fold"/>
</dbReference>
<feature type="domain" description="tRNA (32-2'-O)-methyltransferase regulator THADA-like C-terminal TPR repeats region" evidence="5">
    <location>
        <begin position="975"/>
        <end position="1125"/>
    </location>
</feature>
<feature type="signal peptide" evidence="3">
    <location>
        <begin position="1"/>
        <end position="17"/>
    </location>
</feature>
<evidence type="ECO:0000256" key="2">
    <source>
        <dbReference type="ARBA" id="ARBA00022694"/>
    </source>
</evidence>
<evidence type="ECO:0000313" key="7">
    <source>
        <dbReference type="RefSeq" id="XP_052750366.1"/>
    </source>
</evidence>
<dbReference type="InterPro" id="IPR051954">
    <property type="entry name" value="tRNA_methyltransferase_THADA"/>
</dbReference>
<comment type="similarity">
    <text evidence="1">Belongs to the THADA family.</text>
</comment>
<protein>
    <submittedName>
        <fullName evidence="7">Uncharacterized protein LOC113514833</fullName>
    </submittedName>
</protein>
<dbReference type="PANTHER" id="PTHR14387:SF0">
    <property type="entry name" value="DUF2428 DOMAIN-CONTAINING PROTEIN"/>
    <property type="match status" value="1"/>
</dbReference>
<dbReference type="PANTHER" id="PTHR14387">
    <property type="entry name" value="THADA/DEATH RECEPTOR INTERACTING PROTEIN"/>
    <property type="match status" value="1"/>
</dbReference>
<dbReference type="Pfam" id="PF25151">
    <property type="entry name" value="TPR_Trm732_C"/>
    <property type="match status" value="1"/>
</dbReference>
<evidence type="ECO:0000256" key="3">
    <source>
        <dbReference type="SAM" id="SignalP"/>
    </source>
</evidence>
<evidence type="ECO:0000259" key="5">
    <source>
        <dbReference type="Pfam" id="PF25151"/>
    </source>
</evidence>
<gene>
    <name evidence="7" type="primary">LOC113514833</name>
</gene>
<reference evidence="7" key="1">
    <citation type="submission" date="2025-08" db="UniProtKB">
        <authorList>
            <consortium name="RefSeq"/>
        </authorList>
    </citation>
    <scope>IDENTIFICATION</scope>
    <source>
        <tissue evidence="7">Whole larvae</tissue>
    </source>
</reference>
<keyword evidence="2" id="KW-0819">tRNA processing</keyword>
<keyword evidence="6" id="KW-1185">Reference proteome</keyword>
<evidence type="ECO:0000259" key="4">
    <source>
        <dbReference type="Pfam" id="PF10350"/>
    </source>
</evidence>
<feature type="chain" id="PRO_5047277592" evidence="3">
    <location>
        <begin position="18"/>
        <end position="1477"/>
    </location>
</feature>
<dbReference type="SUPFAM" id="SSF48371">
    <property type="entry name" value="ARM repeat"/>
    <property type="match status" value="1"/>
</dbReference>
<organism evidence="6 7">
    <name type="scientific">Galleria mellonella</name>
    <name type="common">Greater wax moth</name>
    <dbReference type="NCBI Taxonomy" id="7137"/>
    <lineage>
        <taxon>Eukaryota</taxon>
        <taxon>Metazoa</taxon>
        <taxon>Ecdysozoa</taxon>
        <taxon>Arthropoda</taxon>
        <taxon>Hexapoda</taxon>
        <taxon>Insecta</taxon>
        <taxon>Pterygota</taxon>
        <taxon>Neoptera</taxon>
        <taxon>Endopterygota</taxon>
        <taxon>Lepidoptera</taxon>
        <taxon>Glossata</taxon>
        <taxon>Ditrysia</taxon>
        <taxon>Pyraloidea</taxon>
        <taxon>Pyralidae</taxon>
        <taxon>Galleriinae</taxon>
        <taxon>Galleria</taxon>
    </lineage>
</organism>
<dbReference type="InterPro" id="IPR056842">
    <property type="entry name" value="THADA-like_TPR_C"/>
</dbReference>
<evidence type="ECO:0000313" key="6">
    <source>
        <dbReference type="Proteomes" id="UP001652740"/>
    </source>
</evidence>
<accession>A0ABM3MG44</accession>
<name>A0ABM3MG44_GALME</name>
<sequence>MFNWVLFTFFTITELIGLNRKFKIMDEFSVILMKLDVPTNTLSSDIIQEILTLARKYSTHPNSHEHVWDKITKLLWTHLHVGLVKFDDQLLCATCFYAVLALMERQDYLQEINSLIINRLHLRERNCKNNLRSSLVVSLMYGMFQSSFVTYKRTGSIEIIENVFQTTFDLLMSMAYEYSKYTFLVFKTINSFKKVLGTDMEKYMYNESNLIRLLNLVNHNWENPITGVRDLNKGIFQTLIRILNDDLYHLIAQEIGNFYWSKAKYLMLSEIIVKYKGDITAAFVVNNWRNGLINSLHKPGLVSAGADMYFAILNQLIAEDQWCKIFLCDILEILTGSIPKAIENFSNYWCIATLKKFPSLLKVILDGLDQYQDLEKKLYGSLHLLKQANKLSLVTKNWNTVEFKTTEFMVLHGIEHCNPYVRMLAFEIVCISHSKLLPKQFEYDLILKYIHNNINSDSTVLRLSMLSSLKSFLTWLHTIFINIHKSEQNSNMKYLLNFFTNIQQFIINSLNFNGNYQRKISSIKICQIVLSCLSELPKKKQQQVKPSYRTMLQLLKDEGKWMLHGQDFILKLLTLLRDPADDVRENVLQLLLYHYNEEIKGPRLWSSLVDDAQTAMRSKFFYQISCSQSMFKLIANILLKERENEKTIGTNFKTVEDIFFFAYNDLITEYSLKTSIVKSIENGKQLHSLISILYVVLDVCVSKTHPIAVPYNNILQLLETLEGISNHFAWEQQALTSSDFSKMNDMVQNMITSSGYDPLDAVDHTKISGLHQIVLNCLWLNVKACCDLASLLIRFNEKDIGICEKCLKIIIHVLETSRHKGAIEAAGAALGRAIQYLTSLPEEAEVARLPHSLLRCKLAELISEAGAKSSVTRRGAGLSIMVHRIVSSDMKKGKPLFHYFMETLLEICNNLEDVPTTENEETDIDNQRDLPKAIYVHFLTRVVTDSSLASDMMHYSAKLAELAFSNLTSAYWQIRNAALQLYGALIPKLIGQKKASGSEDETVSTVACDEFRTHSPNLWTHIEQSLQHCNKPDLVLAHSNLVPILNVLANIARRYNFAYDSESRKEADESLLTNLVSLLGSPLYIVRRLSAKCIYNIYPFENVYTVVINQEYTSENVLHGNLILLTYYKTDCSKQTYFVNLKRKFSIIMDDRHSYLCRQLFEDLFTSDNLQLKDIRETLLEVANNSHKPGASSWANRRVEKYIETMDWNGVTETLEIIQEQADCEYYCKIILHKIKNNYDISKDKGILLTIAHMLLVFRKKFTISTIWKILYEISLKIEFTAFNEIKEIIEHIRINGVPYKLRYMLPFVARMSRTIEAHSLLYLSKIIYSLSDPETTDVDMRYIATLANNELANSFNTLSDIVKINSIKSAVTLLQDEDEDIRCLCASFYRNIKKEKVILQPYIVLQKIVTREFLQSIFVTPENSIQTLVQDLLVTSLDSKCKGCDEYNPFTNDSKNIYMEVDVLLELIEKLKKDAL</sequence>
<evidence type="ECO:0000256" key="1">
    <source>
        <dbReference type="ARBA" id="ARBA00010409"/>
    </source>
</evidence>
<dbReference type="RefSeq" id="XP_052750366.1">
    <property type="nucleotide sequence ID" value="XM_052894406.1"/>
</dbReference>
<dbReference type="GeneID" id="113514833"/>
<proteinExistence type="inferred from homology"/>